<dbReference type="GO" id="GO:0005524">
    <property type="term" value="F:ATP binding"/>
    <property type="evidence" value="ECO:0007669"/>
    <property type="project" value="UniProtKB-UniRule"/>
</dbReference>
<dbReference type="Proteomes" id="UP000000323">
    <property type="component" value="Chromosome 1"/>
</dbReference>
<dbReference type="Gene3D" id="1.20.120.640">
    <property type="entry name" value="Anticodon-binding domain of a subclass of class I aminoacyl-tRNA synthetases"/>
    <property type="match status" value="1"/>
</dbReference>
<comment type="catalytic activity">
    <reaction evidence="9 10">
        <text>tRNA(Cys) + L-cysteine + ATP = L-cysteinyl-tRNA(Cys) + AMP + diphosphate</text>
        <dbReference type="Rhea" id="RHEA:17773"/>
        <dbReference type="Rhea" id="RHEA-COMP:9661"/>
        <dbReference type="Rhea" id="RHEA-COMP:9679"/>
        <dbReference type="ChEBI" id="CHEBI:30616"/>
        <dbReference type="ChEBI" id="CHEBI:33019"/>
        <dbReference type="ChEBI" id="CHEBI:35235"/>
        <dbReference type="ChEBI" id="CHEBI:78442"/>
        <dbReference type="ChEBI" id="CHEBI:78517"/>
        <dbReference type="ChEBI" id="CHEBI:456215"/>
        <dbReference type="EC" id="6.1.1.16"/>
    </reaction>
</comment>
<dbReference type="CDD" id="cd00672">
    <property type="entry name" value="CysRS_core"/>
    <property type="match status" value="1"/>
</dbReference>
<feature type="binding site" evidence="10">
    <location>
        <position position="210"/>
    </location>
    <ligand>
        <name>Zn(2+)</name>
        <dbReference type="ChEBI" id="CHEBI:29105"/>
    </ligand>
</feature>
<dbReference type="KEGG" id="ttr:Tter_1206"/>
<accession>D1CBE9</accession>
<feature type="short sequence motif" description="'KMSKS' region" evidence="10">
    <location>
        <begin position="268"/>
        <end position="272"/>
    </location>
</feature>
<dbReference type="GO" id="GO:0005829">
    <property type="term" value="C:cytosol"/>
    <property type="evidence" value="ECO:0007669"/>
    <property type="project" value="TreeGrafter"/>
</dbReference>
<evidence type="ECO:0000256" key="3">
    <source>
        <dbReference type="ARBA" id="ARBA00022723"/>
    </source>
</evidence>
<comment type="subcellular location">
    <subcellularLocation>
        <location evidence="10">Cytoplasm</location>
    </subcellularLocation>
</comment>
<comment type="cofactor">
    <cofactor evidence="10">
        <name>Zn(2+)</name>
        <dbReference type="ChEBI" id="CHEBI:29105"/>
    </cofactor>
    <text evidence="10">Binds 1 zinc ion per subunit.</text>
</comment>
<comment type="subunit">
    <text evidence="1 10">Monomer.</text>
</comment>
<dbReference type="eggNOG" id="COG0215">
    <property type="taxonomic scope" value="Bacteria"/>
</dbReference>
<keyword evidence="6 10" id="KW-0067">ATP-binding</keyword>
<dbReference type="InterPro" id="IPR015803">
    <property type="entry name" value="Cys-tRNA-ligase"/>
</dbReference>
<dbReference type="PANTHER" id="PTHR10890">
    <property type="entry name" value="CYSTEINYL-TRNA SYNTHETASE"/>
    <property type="match status" value="1"/>
</dbReference>
<dbReference type="Gene3D" id="3.40.50.620">
    <property type="entry name" value="HUPs"/>
    <property type="match status" value="1"/>
</dbReference>
<evidence type="ECO:0000259" key="11">
    <source>
        <dbReference type="Pfam" id="PF01406"/>
    </source>
</evidence>
<dbReference type="GO" id="GO:0006423">
    <property type="term" value="P:cysteinyl-tRNA aminoacylation"/>
    <property type="evidence" value="ECO:0007669"/>
    <property type="project" value="UniProtKB-UniRule"/>
</dbReference>
<keyword evidence="7 10" id="KW-0648">Protein biosynthesis</keyword>
<keyword evidence="3 10" id="KW-0479">Metal-binding</keyword>
<feature type="binding site" evidence="10">
    <location>
        <position position="271"/>
    </location>
    <ligand>
        <name>ATP</name>
        <dbReference type="ChEBI" id="CHEBI:30616"/>
    </ligand>
</feature>
<dbReference type="PRINTS" id="PR00983">
    <property type="entry name" value="TRNASYNTHCYS"/>
</dbReference>
<dbReference type="EC" id="6.1.1.16" evidence="10"/>
<keyword evidence="10" id="KW-0963">Cytoplasm</keyword>
<evidence type="ECO:0000313" key="13">
    <source>
        <dbReference type="Proteomes" id="UP000000323"/>
    </source>
</evidence>
<dbReference type="NCBIfam" id="TIGR00435">
    <property type="entry name" value="cysS"/>
    <property type="match status" value="1"/>
</dbReference>
<evidence type="ECO:0000256" key="6">
    <source>
        <dbReference type="ARBA" id="ARBA00022840"/>
    </source>
</evidence>
<evidence type="ECO:0000256" key="8">
    <source>
        <dbReference type="ARBA" id="ARBA00023146"/>
    </source>
</evidence>
<evidence type="ECO:0000256" key="7">
    <source>
        <dbReference type="ARBA" id="ARBA00022917"/>
    </source>
</evidence>
<sequence>MKLYDTLTNQIKPLAGEDGRVSVYVCGITPYDTTHLGHAFLYVTFDVLIRYLESTGYQVIYTQNVTDIDDDILRKAKELNMFYLDLAERETNRFLSDLRALNVRMPDHYPHATQEIDGMVEIVSKLIDKGHAYVRDGNVYFDIDTYEGFGQLSKLSREEMIAIARERGGNPEDPLRDDPLDFLLWQRSAEGEPAWDSPWSKGRPGWHIECSTMSLKYLGASLTIHGGGADLIFPHHECERAQSECYTGISPFVKHWMHVGMLRYQGEKMSKSLGNLVLVDRLLQNYSPDAVRLVLISHHYQESWEYQDSMIEEAEKLAQKIRIAASLAPAHDAEFQDTYEFDLFRQAMEDNLNTPRAVELLRSLSEEIIQNDDNNKACVLRQIATTLGLTLR</sequence>
<evidence type="ECO:0000256" key="4">
    <source>
        <dbReference type="ARBA" id="ARBA00022741"/>
    </source>
</evidence>
<dbReference type="SUPFAM" id="SSF52374">
    <property type="entry name" value="Nucleotidylyl transferase"/>
    <property type="match status" value="1"/>
</dbReference>
<keyword evidence="4 10" id="KW-0547">Nucleotide-binding</keyword>
<protein>
    <recommendedName>
        <fullName evidence="10">Cysteine--tRNA ligase</fullName>
        <ecNumber evidence="10">6.1.1.16</ecNumber>
    </recommendedName>
    <alternativeName>
        <fullName evidence="10">Cysteinyl-tRNA synthetase</fullName>
        <shortName evidence="10">CysRS</shortName>
    </alternativeName>
</protein>
<dbReference type="InterPro" id="IPR014729">
    <property type="entry name" value="Rossmann-like_a/b/a_fold"/>
</dbReference>
<dbReference type="AlphaFoldDB" id="D1CBE9"/>
<dbReference type="InterPro" id="IPR032678">
    <property type="entry name" value="tRNA-synt_1_cat_dom"/>
</dbReference>
<keyword evidence="8 10" id="KW-0030">Aminoacyl-tRNA synthetase</keyword>
<dbReference type="RefSeq" id="WP_012875149.1">
    <property type="nucleotide sequence ID" value="NC_013525.1"/>
</dbReference>
<dbReference type="PANTHER" id="PTHR10890:SF3">
    <property type="entry name" value="CYSTEINE--TRNA LIGASE, CYTOPLASMIC"/>
    <property type="match status" value="1"/>
</dbReference>
<comment type="similarity">
    <text evidence="10">Belongs to the class-I aminoacyl-tRNA synthetase family.</text>
</comment>
<evidence type="ECO:0000256" key="10">
    <source>
        <dbReference type="HAMAP-Rule" id="MF_00041"/>
    </source>
</evidence>
<keyword evidence="5 10" id="KW-0862">Zinc</keyword>
<gene>
    <name evidence="10" type="primary">cysS</name>
    <name evidence="12" type="ordered locus">Tter_1206</name>
</gene>
<organism evidence="12 13">
    <name type="scientific">Thermobaculum terrenum (strain ATCC BAA-798 / CCMEE 7001 / YNP1)</name>
    <dbReference type="NCBI Taxonomy" id="525904"/>
    <lineage>
        <taxon>Bacteria</taxon>
        <taxon>Bacillati</taxon>
        <taxon>Chloroflexota</taxon>
        <taxon>Chloroflexia</taxon>
        <taxon>Candidatus Thermobaculales</taxon>
        <taxon>Candidatus Thermobaculaceae</taxon>
        <taxon>Thermobaculum</taxon>
    </lineage>
</organism>
<dbReference type="STRING" id="525904.Tter_1206"/>
<feature type="domain" description="tRNA synthetases class I catalytic" evidence="11">
    <location>
        <begin position="17"/>
        <end position="315"/>
    </location>
</feature>
<evidence type="ECO:0000313" key="12">
    <source>
        <dbReference type="EMBL" id="ACZ42114.1"/>
    </source>
</evidence>
<dbReference type="OrthoDB" id="9815130at2"/>
<dbReference type="InterPro" id="IPR024909">
    <property type="entry name" value="Cys-tRNA/MSH_ligase"/>
</dbReference>
<dbReference type="HAMAP" id="MF_00041">
    <property type="entry name" value="Cys_tRNA_synth"/>
    <property type="match status" value="1"/>
</dbReference>
<keyword evidence="2 10" id="KW-0436">Ligase</keyword>
<dbReference type="GO" id="GO:0004817">
    <property type="term" value="F:cysteine-tRNA ligase activity"/>
    <property type="evidence" value="ECO:0007669"/>
    <property type="project" value="UniProtKB-UniRule"/>
</dbReference>
<evidence type="ECO:0000256" key="2">
    <source>
        <dbReference type="ARBA" id="ARBA00022598"/>
    </source>
</evidence>
<dbReference type="Pfam" id="PF01406">
    <property type="entry name" value="tRNA-synt_1e"/>
    <property type="match status" value="1"/>
</dbReference>
<feature type="binding site" evidence="10">
    <location>
        <position position="235"/>
    </location>
    <ligand>
        <name>Zn(2+)</name>
        <dbReference type="ChEBI" id="CHEBI:29105"/>
    </ligand>
</feature>
<name>D1CBE9_THET1</name>
<feature type="short sequence motif" description="'HIGH' region" evidence="10">
    <location>
        <begin position="28"/>
        <end position="38"/>
    </location>
</feature>
<dbReference type="EMBL" id="CP001825">
    <property type="protein sequence ID" value="ACZ42114.1"/>
    <property type="molecule type" value="Genomic_DNA"/>
</dbReference>
<feature type="binding site" evidence="10">
    <location>
        <position position="26"/>
    </location>
    <ligand>
        <name>Zn(2+)</name>
        <dbReference type="ChEBI" id="CHEBI:29105"/>
    </ligand>
</feature>
<evidence type="ECO:0000256" key="5">
    <source>
        <dbReference type="ARBA" id="ARBA00022833"/>
    </source>
</evidence>
<evidence type="ECO:0000256" key="9">
    <source>
        <dbReference type="ARBA" id="ARBA00047398"/>
    </source>
</evidence>
<feature type="binding site" evidence="10">
    <location>
        <position position="239"/>
    </location>
    <ligand>
        <name>Zn(2+)</name>
        <dbReference type="ChEBI" id="CHEBI:29105"/>
    </ligand>
</feature>
<proteinExistence type="inferred from homology"/>
<reference evidence="13" key="1">
    <citation type="journal article" date="2010" name="Stand. Genomic Sci.">
        <title>Complete genome sequence of 'Thermobaculum terrenum' type strain (YNP1).</title>
        <authorList>
            <person name="Kiss H."/>
            <person name="Cleland D."/>
            <person name="Lapidus A."/>
            <person name="Lucas S."/>
            <person name="Glavina Del Rio T."/>
            <person name="Nolan M."/>
            <person name="Tice H."/>
            <person name="Han C."/>
            <person name="Goodwin L."/>
            <person name="Pitluck S."/>
            <person name="Liolios K."/>
            <person name="Ivanova N."/>
            <person name="Mavromatis K."/>
            <person name="Ovchinnikova G."/>
            <person name="Pati A."/>
            <person name="Chen A."/>
            <person name="Palaniappan K."/>
            <person name="Land M."/>
            <person name="Hauser L."/>
            <person name="Chang Y."/>
            <person name="Jeffries C."/>
            <person name="Lu M."/>
            <person name="Brettin T."/>
            <person name="Detter J."/>
            <person name="Goker M."/>
            <person name="Tindall B."/>
            <person name="Beck B."/>
            <person name="McDermott T."/>
            <person name="Woyke T."/>
            <person name="Bristow J."/>
            <person name="Eisen J."/>
            <person name="Markowitz V."/>
            <person name="Hugenholtz P."/>
            <person name="Kyrpides N."/>
            <person name="Klenk H."/>
            <person name="Cheng J."/>
        </authorList>
    </citation>
    <scope>NUCLEOTIDE SEQUENCE [LARGE SCALE GENOMIC DNA]</scope>
    <source>
        <strain evidence="13">ATCC BAA-798 / YNP1</strain>
    </source>
</reference>
<keyword evidence="13" id="KW-1185">Reference proteome</keyword>
<evidence type="ECO:0000256" key="1">
    <source>
        <dbReference type="ARBA" id="ARBA00011245"/>
    </source>
</evidence>
<dbReference type="HOGENOM" id="CLU_013528_0_0_0"/>
<dbReference type="GO" id="GO:0008270">
    <property type="term" value="F:zinc ion binding"/>
    <property type="evidence" value="ECO:0007669"/>
    <property type="project" value="UniProtKB-UniRule"/>
</dbReference>